<gene>
    <name evidence="2" type="ORF">AQ490_01360</name>
</gene>
<sequence>MSEVMARPVQGTPCWVSLLARDLSTAQRFYGQLFDWEFRAGPQHFGPYCRALLGPHQVAGLGAIPAGRNLPVAWTMYVASDNADATAARIRDSGGTVAVGPLESDSAGRMAIAADPSGGVFGVWEPREHLGADLTGEPGSVAWNELLIRDASYVDAFYSLVFGYATEPVSSPFDWRLLLLVQGEAVAGISSMGAEMPPSTSPSWMTYFAVRDTDASVARAVELGGTMVSGPEDFGYGRRATLADPEGATFSVLESPRSRA</sequence>
<feature type="domain" description="VOC" evidence="1">
    <location>
        <begin position="140"/>
        <end position="255"/>
    </location>
</feature>
<name>A0A0T6LZH4_WENVI</name>
<protein>
    <submittedName>
        <fullName evidence="2">Bleomycin resistance protein</fullName>
    </submittedName>
</protein>
<evidence type="ECO:0000313" key="3">
    <source>
        <dbReference type="Proteomes" id="UP000050867"/>
    </source>
</evidence>
<accession>A0A0T6LZH4</accession>
<feature type="domain" description="VOC" evidence="1">
    <location>
        <begin position="12"/>
        <end position="126"/>
    </location>
</feature>
<dbReference type="Pfam" id="PF18029">
    <property type="entry name" value="Glyoxalase_6"/>
    <property type="match status" value="1"/>
</dbReference>
<evidence type="ECO:0000313" key="2">
    <source>
        <dbReference type="EMBL" id="KRV51432.1"/>
    </source>
</evidence>
<keyword evidence="3" id="KW-1185">Reference proteome</keyword>
<dbReference type="SUPFAM" id="SSF54593">
    <property type="entry name" value="Glyoxalase/Bleomycin resistance protein/Dihydroxybiphenyl dioxygenase"/>
    <property type="match status" value="2"/>
</dbReference>
<reference evidence="2 3" key="1">
    <citation type="submission" date="2015-10" db="EMBL/GenBank/DDBJ databases">
        <title>Draft genome sequence of pyrrolomycin-producing Streptomyces vitaminophilus.</title>
        <authorList>
            <person name="Graham D.E."/>
            <person name="Mahan K.M."/>
            <person name="Klingeman D.M."/>
            <person name="Hettich R.L."/>
            <person name="Parry R.J."/>
        </authorList>
    </citation>
    <scope>NUCLEOTIDE SEQUENCE [LARGE SCALE GENOMIC DNA]</scope>
    <source>
        <strain evidence="2 3">ATCC 31673</strain>
    </source>
</reference>
<dbReference type="InterPro" id="IPR037523">
    <property type="entry name" value="VOC_core"/>
</dbReference>
<dbReference type="RefSeq" id="WP_026219975.1">
    <property type="nucleotide sequence ID" value="NZ_LLZU01000001.1"/>
</dbReference>
<dbReference type="InterPro" id="IPR052164">
    <property type="entry name" value="Anthracycline_SecMetBiosynth"/>
</dbReference>
<organism evidence="2 3">
    <name type="scientific">Wenjunlia vitaminophila</name>
    <name type="common">Streptomyces vitaminophilus</name>
    <dbReference type="NCBI Taxonomy" id="76728"/>
    <lineage>
        <taxon>Bacteria</taxon>
        <taxon>Bacillati</taxon>
        <taxon>Actinomycetota</taxon>
        <taxon>Actinomycetes</taxon>
        <taxon>Kitasatosporales</taxon>
        <taxon>Streptomycetaceae</taxon>
        <taxon>Wenjunlia</taxon>
    </lineage>
</organism>
<evidence type="ECO:0000259" key="1">
    <source>
        <dbReference type="PROSITE" id="PS51819"/>
    </source>
</evidence>
<dbReference type="Gene3D" id="3.10.180.10">
    <property type="entry name" value="2,3-Dihydroxybiphenyl 1,2-Dioxygenase, domain 1"/>
    <property type="match status" value="2"/>
</dbReference>
<dbReference type="AlphaFoldDB" id="A0A0T6LZH4"/>
<dbReference type="InterPro" id="IPR041581">
    <property type="entry name" value="Glyoxalase_6"/>
</dbReference>
<dbReference type="PROSITE" id="PS51819">
    <property type="entry name" value="VOC"/>
    <property type="match status" value="2"/>
</dbReference>
<comment type="caution">
    <text evidence="2">The sequence shown here is derived from an EMBL/GenBank/DDBJ whole genome shotgun (WGS) entry which is preliminary data.</text>
</comment>
<dbReference type="CDD" id="cd07247">
    <property type="entry name" value="SgaA_N_like"/>
    <property type="match status" value="2"/>
</dbReference>
<dbReference type="Proteomes" id="UP000050867">
    <property type="component" value="Unassembled WGS sequence"/>
</dbReference>
<dbReference type="OrthoDB" id="9793039at2"/>
<dbReference type="InterPro" id="IPR029068">
    <property type="entry name" value="Glyas_Bleomycin-R_OHBP_Dase"/>
</dbReference>
<dbReference type="EMBL" id="LLZU01000001">
    <property type="protein sequence ID" value="KRV51432.1"/>
    <property type="molecule type" value="Genomic_DNA"/>
</dbReference>
<dbReference type="PANTHER" id="PTHR33993:SF10">
    <property type="entry name" value="CONSERVED PROTEIN"/>
    <property type="match status" value="1"/>
</dbReference>
<dbReference type="eggNOG" id="COG3324">
    <property type="taxonomic scope" value="Bacteria"/>
</dbReference>
<dbReference type="PANTHER" id="PTHR33993">
    <property type="entry name" value="GLYOXALASE-RELATED"/>
    <property type="match status" value="1"/>
</dbReference>
<proteinExistence type="predicted"/>